<dbReference type="SUPFAM" id="SSF57667">
    <property type="entry name" value="beta-beta-alpha zinc fingers"/>
    <property type="match status" value="1"/>
</dbReference>
<dbReference type="SMR" id="Q22676"/>
<keyword evidence="7" id="KW-1267">Proteomics identification</keyword>
<feature type="compositionally biased region" description="Acidic residues" evidence="2">
    <location>
        <begin position="303"/>
        <end position="319"/>
    </location>
</feature>
<feature type="region of interest" description="Disordered" evidence="2">
    <location>
        <begin position="1"/>
        <end position="93"/>
    </location>
</feature>
<dbReference type="EMBL" id="BX284602">
    <property type="protein sequence ID" value="CAA88875.1"/>
    <property type="molecule type" value="Genomic_DNA"/>
</dbReference>
<dbReference type="UCSC" id="T22C8.3">
    <property type="organism name" value="c. elegans"/>
</dbReference>
<protein>
    <submittedName>
        <fullName evidence="4">C2H2-type domain-containing protein</fullName>
    </submittedName>
</protein>
<dbReference type="KEGG" id="cel:CELE_T22C8.3"/>
<evidence type="ECO:0000313" key="5">
    <source>
        <dbReference type="Proteomes" id="UP000001940"/>
    </source>
</evidence>
<dbReference type="HOGENOM" id="CLU_872199_0_0_1"/>
<dbReference type="Bgee" id="WBGene00011924">
    <property type="expression patterns" value="Expressed in embryo and 4 other cell types or tissues"/>
</dbReference>
<sequence length="319" mass="36990">MATTEQLANTTQKEPVIDLDQDSNMEIAHKIQNQTKRLPISEPANKNKNVTSKQNKETNRKTFEKSKRMATSTIQDRVLRTQKTRKDKESTTEKVNAILKKSAKQIKVREEEEGDDDLEDELTLYPSKRKMMVGSKNRKRTIKPNRDTIAEEQETDGEHGVKQRAFDPKQRHRQCPECLLLFSTPDKLKRHMKSHGDVPDVYCSLCNTPIKFKYNLRVHLEKCYDKMKLSLHDSMLSKVYPDFVRKLQEAAKNPVLPMPTLEGMPYEFTLKGVVGFDTSLDITKDLMLAKYEQKKQRELAGIDSDDSDELDYFDDFPDE</sequence>
<name>Q22676_CAEEL</name>
<organism evidence="4 5">
    <name type="scientific">Caenorhabditis elegans</name>
    <dbReference type="NCBI Taxonomy" id="6239"/>
    <lineage>
        <taxon>Eukaryota</taxon>
        <taxon>Metazoa</taxon>
        <taxon>Ecdysozoa</taxon>
        <taxon>Nematoda</taxon>
        <taxon>Chromadorea</taxon>
        <taxon>Rhabditida</taxon>
        <taxon>Rhabditina</taxon>
        <taxon>Rhabditomorpha</taxon>
        <taxon>Rhabditoidea</taxon>
        <taxon>Rhabditidae</taxon>
        <taxon>Peloderinae</taxon>
        <taxon>Caenorhabditis</taxon>
    </lineage>
</organism>
<feature type="compositionally biased region" description="Polar residues" evidence="2">
    <location>
        <begin position="44"/>
        <end position="53"/>
    </location>
</feature>
<dbReference type="GO" id="GO:0008270">
    <property type="term" value="F:zinc ion binding"/>
    <property type="evidence" value="ECO:0007669"/>
    <property type="project" value="UniProtKB-KW"/>
</dbReference>
<dbReference type="DIP" id="DIP-27448N"/>
<dbReference type="PROSITE" id="PS50157">
    <property type="entry name" value="ZINC_FINGER_C2H2_2"/>
    <property type="match status" value="1"/>
</dbReference>
<dbReference type="PaxDb" id="6239-T22C8.3"/>
<dbReference type="AGR" id="WB:WBGene00011924"/>
<dbReference type="Gene3D" id="3.30.160.60">
    <property type="entry name" value="Classic Zinc Finger"/>
    <property type="match status" value="1"/>
</dbReference>
<reference evidence="4 5" key="1">
    <citation type="journal article" date="1998" name="Science">
        <title>Genome sequence of the nematode C. elegans: a platform for investigating biology.</title>
        <authorList>
            <consortium name="The C. elegans sequencing consortium"/>
            <person name="Sulson J.E."/>
            <person name="Waterston R."/>
        </authorList>
    </citation>
    <scope>NUCLEOTIDE SEQUENCE [LARGE SCALE GENOMIC DNA]</scope>
    <source>
        <strain evidence="4 5">Bristol N2</strain>
    </source>
</reference>
<dbReference type="InParanoid" id="Q22676"/>
<dbReference type="WormBase" id="T22C8.3">
    <property type="protein sequence ID" value="CE02351"/>
    <property type="gene ID" value="WBGene00011924"/>
</dbReference>
<feature type="compositionally biased region" description="Polar residues" evidence="2">
    <location>
        <begin position="1"/>
        <end position="13"/>
    </location>
</feature>
<dbReference type="AlphaFoldDB" id="Q22676"/>
<dbReference type="eggNOG" id="KOG1721">
    <property type="taxonomic scope" value="Eukaryota"/>
</dbReference>
<evidence type="ECO:0000313" key="6">
    <source>
        <dbReference type="WormBase" id="T22C8.3"/>
    </source>
</evidence>
<evidence type="ECO:0000256" key="1">
    <source>
        <dbReference type="PROSITE-ProRule" id="PRU00042"/>
    </source>
</evidence>
<dbReference type="OrthoDB" id="8919667at2759"/>
<evidence type="ECO:0000313" key="4">
    <source>
        <dbReference type="EMBL" id="CAA88875.1"/>
    </source>
</evidence>
<accession>Q22676</accession>
<keyword evidence="1" id="KW-0862">Zinc</keyword>
<dbReference type="PROSITE" id="PS00028">
    <property type="entry name" value="ZINC_FINGER_C2H2_1"/>
    <property type="match status" value="1"/>
</dbReference>
<evidence type="ECO:0000259" key="3">
    <source>
        <dbReference type="PROSITE" id="PS50157"/>
    </source>
</evidence>
<proteinExistence type="evidence at protein level"/>
<feature type="domain" description="C2H2-type" evidence="3">
    <location>
        <begin position="173"/>
        <end position="195"/>
    </location>
</feature>
<dbReference type="Pfam" id="PF00096">
    <property type="entry name" value="zf-C2H2"/>
    <property type="match status" value="1"/>
</dbReference>
<dbReference type="RefSeq" id="NP_495831.1">
    <property type="nucleotide sequence ID" value="NM_063430.1"/>
</dbReference>
<feature type="compositionally biased region" description="Basic and acidic residues" evidence="2">
    <location>
        <begin position="54"/>
        <end position="67"/>
    </location>
</feature>
<dbReference type="GeneID" id="188731"/>
<dbReference type="PIR" id="T25116">
    <property type="entry name" value="T25116"/>
</dbReference>
<evidence type="ECO:0000256" key="2">
    <source>
        <dbReference type="SAM" id="MobiDB-lite"/>
    </source>
</evidence>
<dbReference type="IntAct" id="Q22676">
    <property type="interactions" value="11"/>
</dbReference>
<keyword evidence="5" id="KW-1185">Reference proteome</keyword>
<dbReference type="CTD" id="188731"/>
<dbReference type="InterPro" id="IPR036236">
    <property type="entry name" value="Znf_C2H2_sf"/>
</dbReference>
<keyword evidence="1" id="KW-0479">Metal-binding</keyword>
<evidence type="ECO:0007829" key="7">
    <source>
        <dbReference type="PeptideAtlas" id="Q22676"/>
    </source>
</evidence>
<dbReference type="InterPro" id="IPR013087">
    <property type="entry name" value="Znf_C2H2_type"/>
</dbReference>
<dbReference type="PeptideAtlas" id="Q22676"/>
<keyword evidence="1" id="KW-0863">Zinc-finger</keyword>
<gene>
    <name evidence="4" type="ORF">CELE_T22C8.3</name>
    <name evidence="4 6" type="ORF">T22C8.3</name>
</gene>
<feature type="region of interest" description="Disordered" evidence="2">
    <location>
        <begin position="297"/>
        <end position="319"/>
    </location>
</feature>
<dbReference type="OMA" id="NAAMEDP"/>
<dbReference type="Proteomes" id="UP000001940">
    <property type="component" value="Chromosome II"/>
</dbReference>
<dbReference type="FunCoup" id="Q22676">
    <property type="interactions" value="309"/>
</dbReference>